<comment type="pathway">
    <text evidence="7">Protein modification; lipoprotein biosynthesis (diacylglyceryl transfer).</text>
</comment>
<dbReference type="NCBIfam" id="TIGR00544">
    <property type="entry name" value="lgt"/>
    <property type="match status" value="1"/>
</dbReference>
<evidence type="ECO:0000256" key="1">
    <source>
        <dbReference type="ARBA" id="ARBA00007150"/>
    </source>
</evidence>
<feature type="compositionally biased region" description="Basic residues" evidence="8">
    <location>
        <begin position="419"/>
        <end position="428"/>
    </location>
</feature>
<keyword evidence="2 7" id="KW-1003">Cell membrane</keyword>
<dbReference type="EC" id="2.5.1.145" evidence="7"/>
<feature type="transmembrane region" description="Helical" evidence="7">
    <location>
        <begin position="66"/>
        <end position="86"/>
    </location>
</feature>
<comment type="caution">
    <text evidence="9">The sequence shown here is derived from an EMBL/GenBank/DDBJ whole genome shotgun (WGS) entry which is preliminary data.</text>
</comment>
<dbReference type="PANTHER" id="PTHR30589:SF0">
    <property type="entry name" value="PHOSPHATIDYLGLYCEROL--PROLIPOPROTEIN DIACYLGLYCERYL TRANSFERASE"/>
    <property type="match status" value="1"/>
</dbReference>
<keyword evidence="4 7" id="KW-0812">Transmembrane</keyword>
<dbReference type="Proteomes" id="UP001251217">
    <property type="component" value="Unassembled WGS sequence"/>
</dbReference>
<dbReference type="EMBL" id="JAVDWW010000009">
    <property type="protein sequence ID" value="MDR7171596.1"/>
    <property type="molecule type" value="Genomic_DNA"/>
</dbReference>
<evidence type="ECO:0000256" key="8">
    <source>
        <dbReference type="SAM" id="MobiDB-lite"/>
    </source>
</evidence>
<evidence type="ECO:0000256" key="2">
    <source>
        <dbReference type="ARBA" id="ARBA00022475"/>
    </source>
</evidence>
<name>A0ABU1XNI3_9NOCA</name>
<organism evidence="9 10">
    <name type="scientific">Nocardia kruczakiae</name>
    <dbReference type="NCBI Taxonomy" id="261477"/>
    <lineage>
        <taxon>Bacteria</taxon>
        <taxon>Bacillati</taxon>
        <taxon>Actinomycetota</taxon>
        <taxon>Actinomycetes</taxon>
        <taxon>Mycobacteriales</taxon>
        <taxon>Nocardiaceae</taxon>
        <taxon>Nocardia</taxon>
    </lineage>
</organism>
<feature type="region of interest" description="Disordered" evidence="8">
    <location>
        <begin position="314"/>
        <end position="428"/>
    </location>
</feature>
<evidence type="ECO:0000256" key="6">
    <source>
        <dbReference type="ARBA" id="ARBA00023136"/>
    </source>
</evidence>
<evidence type="ECO:0000313" key="10">
    <source>
        <dbReference type="Proteomes" id="UP001251217"/>
    </source>
</evidence>
<comment type="subcellular location">
    <subcellularLocation>
        <location evidence="7">Cell membrane</location>
        <topology evidence="7">Multi-pass membrane protein</topology>
    </subcellularLocation>
</comment>
<evidence type="ECO:0000256" key="5">
    <source>
        <dbReference type="ARBA" id="ARBA00022989"/>
    </source>
</evidence>
<dbReference type="GO" id="GO:0016740">
    <property type="term" value="F:transferase activity"/>
    <property type="evidence" value="ECO:0007669"/>
    <property type="project" value="UniProtKB-KW"/>
</dbReference>
<comment type="similarity">
    <text evidence="1 7">Belongs to the Lgt family.</text>
</comment>
<dbReference type="PROSITE" id="PS01311">
    <property type="entry name" value="LGT"/>
    <property type="match status" value="1"/>
</dbReference>
<comment type="function">
    <text evidence="7">Catalyzes the transfer of the diacylglyceryl group from phosphatidylglycerol to the sulfhydryl group of the N-terminal cysteine of a prolipoprotein, the first step in the formation of mature lipoproteins.</text>
</comment>
<comment type="catalytic activity">
    <reaction evidence="7">
        <text>L-cysteinyl-[prolipoprotein] + a 1,2-diacyl-sn-glycero-3-phospho-(1'-sn-glycerol) = an S-1,2-diacyl-sn-glyceryl-L-cysteinyl-[prolipoprotein] + sn-glycerol 1-phosphate + H(+)</text>
        <dbReference type="Rhea" id="RHEA:56712"/>
        <dbReference type="Rhea" id="RHEA-COMP:14679"/>
        <dbReference type="Rhea" id="RHEA-COMP:14680"/>
        <dbReference type="ChEBI" id="CHEBI:15378"/>
        <dbReference type="ChEBI" id="CHEBI:29950"/>
        <dbReference type="ChEBI" id="CHEBI:57685"/>
        <dbReference type="ChEBI" id="CHEBI:64716"/>
        <dbReference type="ChEBI" id="CHEBI:140658"/>
        <dbReference type="EC" id="2.5.1.145"/>
    </reaction>
</comment>
<feature type="compositionally biased region" description="Low complexity" evidence="8">
    <location>
        <begin position="315"/>
        <end position="332"/>
    </location>
</feature>
<feature type="transmembrane region" description="Helical" evidence="7">
    <location>
        <begin position="36"/>
        <end position="54"/>
    </location>
</feature>
<evidence type="ECO:0000256" key="7">
    <source>
        <dbReference type="HAMAP-Rule" id="MF_01147"/>
    </source>
</evidence>
<feature type="transmembrane region" description="Helical" evidence="7">
    <location>
        <begin position="106"/>
        <end position="128"/>
    </location>
</feature>
<feature type="transmembrane region" description="Helical" evidence="7">
    <location>
        <begin position="236"/>
        <end position="254"/>
    </location>
</feature>
<sequence>MTFPVLADGIDVHGGAVLAYIPSPPRGVWDVGPFPLRAYAICIIIGIIVAIWWGERRWRERGGEQGKVLDVAMFAVPFGLVGGRLYHVATDWEKYFGAGGHPINALKIWEGGLGIWGAVLLGGIGAWIGCRVYRIPLPAFGDAIAPAILLAQAIGRLGNYFNQELYGRKTDLPWGLEIYLRFDSDGRLDMMNGVSTGVVEKVVQPTFLYELIWNLLGVLVLVMVDKRWRIGHGRLFALYVAIYTFGRFWVELLRDDEATHIFGIRVNSYTSAIVFLCALAYFALATKGRETAAQLAAGGERPWPWQIGALRRHGAAGQQSAATESAAASTADESADGDESDPAAGKAGDPSAAGKADEGAAESDPATGPASGESDESTAGSSDSAATGNELDPPADDKDAAGVTSAGNSERRAEGKSGKPGRKKADKS</sequence>
<feature type="transmembrane region" description="Helical" evidence="7">
    <location>
        <begin position="266"/>
        <end position="284"/>
    </location>
</feature>
<dbReference type="PANTHER" id="PTHR30589">
    <property type="entry name" value="PROLIPOPROTEIN DIACYLGLYCERYL TRANSFERASE"/>
    <property type="match status" value="1"/>
</dbReference>
<evidence type="ECO:0000256" key="4">
    <source>
        <dbReference type="ARBA" id="ARBA00022692"/>
    </source>
</evidence>
<proteinExistence type="inferred from homology"/>
<dbReference type="RefSeq" id="WP_374726743.1">
    <property type="nucleotide sequence ID" value="NZ_JAVDWW010000009.1"/>
</dbReference>
<dbReference type="Pfam" id="PF01790">
    <property type="entry name" value="LGT"/>
    <property type="match status" value="1"/>
</dbReference>
<dbReference type="HAMAP" id="MF_01147">
    <property type="entry name" value="Lgt"/>
    <property type="match status" value="1"/>
</dbReference>
<keyword evidence="3 7" id="KW-0808">Transferase</keyword>
<feature type="binding site" evidence="7">
    <location>
        <position position="156"/>
    </location>
    <ligand>
        <name>a 1,2-diacyl-sn-glycero-3-phospho-(1'-sn-glycerol)</name>
        <dbReference type="ChEBI" id="CHEBI:64716"/>
    </ligand>
</feature>
<keyword evidence="10" id="KW-1185">Reference proteome</keyword>
<dbReference type="InterPro" id="IPR001640">
    <property type="entry name" value="Lgt"/>
</dbReference>
<feature type="transmembrane region" description="Helical" evidence="7">
    <location>
        <begin position="207"/>
        <end position="224"/>
    </location>
</feature>
<evidence type="ECO:0000313" key="9">
    <source>
        <dbReference type="EMBL" id="MDR7171596.1"/>
    </source>
</evidence>
<feature type="compositionally biased region" description="Low complexity" evidence="8">
    <location>
        <begin position="377"/>
        <end position="387"/>
    </location>
</feature>
<feature type="transmembrane region" description="Helical" evidence="7">
    <location>
        <begin position="135"/>
        <end position="155"/>
    </location>
</feature>
<keyword evidence="5 7" id="KW-1133">Transmembrane helix</keyword>
<accession>A0ABU1XNI3</accession>
<evidence type="ECO:0000256" key="3">
    <source>
        <dbReference type="ARBA" id="ARBA00022679"/>
    </source>
</evidence>
<reference evidence="9 10" key="1">
    <citation type="submission" date="2023-07" db="EMBL/GenBank/DDBJ databases">
        <title>Sorghum-associated microbial communities from plants grown in Nebraska, USA.</title>
        <authorList>
            <person name="Schachtman D."/>
        </authorList>
    </citation>
    <scope>NUCLEOTIDE SEQUENCE [LARGE SCALE GENOMIC DNA]</scope>
    <source>
        <strain evidence="9 10">4272</strain>
    </source>
</reference>
<protein>
    <recommendedName>
        <fullName evidence="7">Phosphatidylglycerol--prolipoprotein diacylglyceryl transferase</fullName>
        <ecNumber evidence="7">2.5.1.145</ecNumber>
    </recommendedName>
</protein>
<gene>
    <name evidence="7" type="primary">lgt</name>
    <name evidence="9" type="ORF">J2W56_005356</name>
</gene>
<keyword evidence="6 7" id="KW-0472">Membrane</keyword>